<protein>
    <submittedName>
        <fullName evidence="1">Uncharacterized protein</fullName>
    </submittedName>
</protein>
<evidence type="ECO:0000313" key="1">
    <source>
        <dbReference type="EMBL" id="MCL7344756.1"/>
    </source>
</evidence>
<dbReference type="EMBL" id="JZWS02000034">
    <property type="protein sequence ID" value="MCL7344756.1"/>
    <property type="molecule type" value="Genomic_DNA"/>
</dbReference>
<accession>A0AAE3FND1</accession>
<reference evidence="1" key="1">
    <citation type="submission" date="2022-05" db="EMBL/GenBank/DDBJ databases">
        <title>Metagenome Sequencing of an Archaeal-Dominated Microbial Community from a Hot Spring at the Los Azufres Geothermal Field, Mexico.</title>
        <authorList>
            <person name="Marin-Paredes R."/>
            <person name="Martinez-Romero E."/>
            <person name="Servin-Garciduenas L.E."/>
        </authorList>
    </citation>
    <scope>NUCLEOTIDE SEQUENCE</scope>
    <source>
        <strain evidence="1">AZ1-454</strain>
    </source>
</reference>
<dbReference type="AlphaFoldDB" id="A0AAE3FND1"/>
<sequence length="76" mass="8852">MKVKEGDEIKVTKFVFSLFKKPAVIMMQNEIYVTNPAHVMGARYNKYEHIIEVTMTNGKLILKLDEGKRLVEAYME</sequence>
<proteinExistence type="predicted"/>
<gene>
    <name evidence="1" type="ORF">TQ35_009325</name>
</gene>
<name>A0AAE3FND1_9CREN</name>
<comment type="caution">
    <text evidence="1">The sequence shown here is derived from an EMBL/GenBank/DDBJ whole genome shotgun (WGS) entry which is preliminary data.</text>
</comment>
<organism evidence="1">
    <name type="scientific">Candidatus Aramenus sulfurataquae</name>
    <dbReference type="NCBI Taxonomy" id="1326980"/>
    <lineage>
        <taxon>Archaea</taxon>
        <taxon>Thermoproteota</taxon>
        <taxon>Thermoprotei</taxon>
        <taxon>Sulfolobales</taxon>
        <taxon>Sulfolobaceae</taxon>
        <taxon>Candidatus Aramenus</taxon>
    </lineage>
</organism>